<feature type="compositionally biased region" description="Acidic residues" evidence="6">
    <location>
        <begin position="522"/>
        <end position="532"/>
    </location>
</feature>
<dbReference type="EnsemblMetazoa" id="GBRI016270-RA">
    <property type="protein sequence ID" value="GBRI016270-PA"/>
    <property type="gene ID" value="GBRI016270"/>
</dbReference>
<dbReference type="PANTHER" id="PTHR47096">
    <property type="entry name" value="MISSHAPEN LIKE KINASE 1"/>
    <property type="match status" value="1"/>
</dbReference>
<evidence type="ECO:0000313" key="9">
    <source>
        <dbReference type="EnsemblMetazoa" id="GBRI016270-PA"/>
    </source>
</evidence>
<feature type="domain" description="CNH" evidence="8">
    <location>
        <begin position="1082"/>
        <end position="1353"/>
    </location>
</feature>
<feature type="compositionally biased region" description="Low complexity" evidence="6">
    <location>
        <begin position="704"/>
        <end position="717"/>
    </location>
</feature>
<feature type="region of interest" description="Disordered" evidence="6">
    <location>
        <begin position="777"/>
        <end position="861"/>
    </location>
</feature>
<feature type="compositionally biased region" description="Polar residues" evidence="6">
    <location>
        <begin position="815"/>
        <end position="825"/>
    </location>
</feature>
<dbReference type="GO" id="GO:0004674">
    <property type="term" value="F:protein serine/threonine kinase activity"/>
    <property type="evidence" value="ECO:0007669"/>
    <property type="project" value="UniProtKB-KW"/>
</dbReference>
<reference evidence="9" key="2">
    <citation type="submission" date="2020-05" db="UniProtKB">
        <authorList>
            <consortium name="EnsemblMetazoa"/>
        </authorList>
    </citation>
    <scope>IDENTIFICATION</scope>
    <source>
        <strain evidence="9">IAEA</strain>
    </source>
</reference>
<feature type="compositionally biased region" description="Polar residues" evidence="6">
    <location>
        <begin position="948"/>
        <end position="959"/>
    </location>
</feature>
<dbReference type="InterPro" id="IPR001180">
    <property type="entry name" value="CNH_dom"/>
</dbReference>
<evidence type="ECO:0000259" key="7">
    <source>
        <dbReference type="PROSITE" id="PS50011"/>
    </source>
</evidence>
<dbReference type="EC" id="2.7.11.1" evidence="2"/>
<dbReference type="GO" id="GO:0005829">
    <property type="term" value="C:cytosol"/>
    <property type="evidence" value="ECO:0007669"/>
    <property type="project" value="TreeGrafter"/>
</dbReference>
<protein>
    <recommendedName>
        <fullName evidence="2">non-specific serine/threonine protein kinase</fullName>
        <ecNumber evidence="2">2.7.11.1</ecNumber>
    </recommendedName>
</protein>
<dbReference type="Pfam" id="PF00780">
    <property type="entry name" value="CNH"/>
    <property type="match status" value="1"/>
</dbReference>
<dbReference type="SMART" id="SM00220">
    <property type="entry name" value="S_TKc"/>
    <property type="match status" value="1"/>
</dbReference>
<dbReference type="PROSITE" id="PS50219">
    <property type="entry name" value="CNH"/>
    <property type="match status" value="1"/>
</dbReference>
<evidence type="ECO:0000256" key="6">
    <source>
        <dbReference type="SAM" id="MobiDB-lite"/>
    </source>
</evidence>
<dbReference type="CDD" id="cd06608">
    <property type="entry name" value="STKc_myosinIII_N_like"/>
    <property type="match status" value="1"/>
</dbReference>
<feature type="region of interest" description="Disordered" evidence="6">
    <location>
        <begin position="273"/>
        <end position="310"/>
    </location>
</feature>
<feature type="compositionally biased region" description="Basic and acidic residues" evidence="6">
    <location>
        <begin position="367"/>
        <end position="376"/>
    </location>
</feature>
<feature type="compositionally biased region" description="Low complexity" evidence="6">
    <location>
        <begin position="446"/>
        <end position="474"/>
    </location>
</feature>
<accession>A0A1A9WE71</accession>
<evidence type="ECO:0000256" key="3">
    <source>
        <dbReference type="ARBA" id="ARBA00022527"/>
    </source>
</evidence>
<feature type="compositionally biased region" description="Polar residues" evidence="6">
    <location>
        <begin position="903"/>
        <end position="931"/>
    </location>
</feature>
<dbReference type="SMART" id="SM00036">
    <property type="entry name" value="CNH"/>
    <property type="match status" value="1"/>
</dbReference>
<dbReference type="InterPro" id="IPR011009">
    <property type="entry name" value="Kinase-like_dom_sf"/>
</dbReference>
<dbReference type="Proteomes" id="UP000091820">
    <property type="component" value="Unassembled WGS sequence"/>
</dbReference>
<dbReference type="InterPro" id="IPR051700">
    <property type="entry name" value="STE20_Ser-Thr_kinase"/>
</dbReference>
<reference evidence="10" key="1">
    <citation type="submission" date="2014-03" db="EMBL/GenBank/DDBJ databases">
        <authorList>
            <person name="Aksoy S."/>
            <person name="Warren W."/>
            <person name="Wilson R.K."/>
        </authorList>
    </citation>
    <scope>NUCLEOTIDE SEQUENCE [LARGE SCALE GENOMIC DNA]</scope>
    <source>
        <strain evidence="10">IAEA</strain>
    </source>
</reference>
<name>A0A1A9WE71_9MUSC</name>
<evidence type="ECO:0000256" key="2">
    <source>
        <dbReference type="ARBA" id="ARBA00012513"/>
    </source>
</evidence>
<keyword evidence="5" id="KW-0418">Kinase</keyword>
<dbReference type="PANTHER" id="PTHR47096:SF1">
    <property type="entry name" value="MISSHAPEN LIKE KINASE 1"/>
    <property type="match status" value="1"/>
</dbReference>
<dbReference type="InterPro" id="IPR008271">
    <property type="entry name" value="Ser/Thr_kinase_AS"/>
</dbReference>
<dbReference type="PROSITE" id="PS50011">
    <property type="entry name" value="PROTEIN_KINASE_DOM"/>
    <property type="match status" value="1"/>
</dbReference>
<feature type="compositionally biased region" description="Low complexity" evidence="6">
    <location>
        <begin position="826"/>
        <end position="845"/>
    </location>
</feature>
<organism evidence="9 10">
    <name type="scientific">Glossina brevipalpis</name>
    <dbReference type="NCBI Taxonomy" id="37001"/>
    <lineage>
        <taxon>Eukaryota</taxon>
        <taxon>Metazoa</taxon>
        <taxon>Ecdysozoa</taxon>
        <taxon>Arthropoda</taxon>
        <taxon>Hexapoda</taxon>
        <taxon>Insecta</taxon>
        <taxon>Pterygota</taxon>
        <taxon>Neoptera</taxon>
        <taxon>Endopterygota</taxon>
        <taxon>Diptera</taxon>
        <taxon>Brachycera</taxon>
        <taxon>Muscomorpha</taxon>
        <taxon>Hippoboscoidea</taxon>
        <taxon>Glossinidae</taxon>
        <taxon>Glossina</taxon>
    </lineage>
</organism>
<feature type="region of interest" description="Disordered" evidence="6">
    <location>
        <begin position="350"/>
        <end position="591"/>
    </location>
</feature>
<dbReference type="InterPro" id="IPR000719">
    <property type="entry name" value="Prot_kinase_dom"/>
</dbReference>
<dbReference type="PROSITE" id="PS00108">
    <property type="entry name" value="PROTEIN_KINASE_ST"/>
    <property type="match status" value="1"/>
</dbReference>
<keyword evidence="10" id="KW-1185">Reference proteome</keyword>
<sequence>MGQGRHTKTGQLAAIKVMDVTEDEEEEIKLEINVLKKYSNHRNIATYYGAFIKKSPPGKDDQLWLVMEYCGAGSVTDLVKSTKGQSLKEEWIAYICREILRGLSYLHSNKVIHRDIKGQNVLLTDNAEVKLVDFGVSAQLDRTIGRRNTFIGTPYWMAPEVIACDENPEATYDNRSDLWSLGITALEMAESQPPLCDLHPMRALFLIPRNSPPRLKSNRKWSKKFQSFIDTVLVKDYHQRPYTEQLLKHAFIKDQPTDRQVRIQLKDHIDRCKKRKQEKEREDYRYSGSDNDDDEPQIAGEPSSIIQAPGDTLRRNFQQIQEGRIAAEQQQQQQQMAAVAAAQAAAAQVQQQAQGQQPPANRQQKATSRDQQRQQIEEPGPPSRPALPQRLIVVPDPPHANRPLPPTPKSSESSAQTPQQQRNSQNNFKPSDLDMIAAQLNELGVSQQPQQQQQQTSSSASASSSFGQQQQAQPEAPPRNNRQSGPLPPTSSGSGKPAAALPPSSANNHHHVAVSNPLDPMDSSDSDSEPEEPNDRARNDGTLLASDPPKPLPGLVPVSEDSTTPMTHGGSSGPPNRPLPPTPDDDDQAGDRTLIMKRNSGELSGGVISLSRAATLTSSNISTMKAEQKLQRCSLAELPRQQHPQTPKGFQPLKGPGVVNSAVKNNSANNSNNNRTGPQTKDQAQQQQLHLTQAETITNQKSSNNINNNNNNNNNNNRSSVTSALTRSANATHKRQESDSKLPQNFIRGFRRENSDFFPLTKRHSTVLTNSNLLQSISPTQQSQQQSFSSSSQRGGAIMQQSNVFKSDRNKAKDNSVSAQATAANHNNSKTTTGKSSSSSSSTHGLNACSKNNWTSNLTPRNLDFLRPRREKTESVIILQNSAARQQLVHQLVQQQQQQQQQNRNSENSGLGTPGTRTSSVLPDLLSQASPATPPRHDKSSSEEYQAAINSSVNSTPSKLLTGGSGSGGSSNSPQSTISLTNSASSRQNSPKNSISKTRSSSSITNLLHKSASSSSATSISTLPVSPYALQQKQRSFLTFGFGAGGSGPSRRESHVNVNVTPTSHEASSDTPEIRKYKKRFNSEILCAALWGVNLLIGTENGLMLLDRSGQGKVYQLISRRRFQQMEVLEGQNILVTISGKKNRVRVYYLSWLKSKILRTDGLSDQVERRNGWINVGDLQGAVHFKIVKYERIKFLVIALKDSIEIYAWAPKPYHKFMAFKNFGELEHRPLLVDLTIEDQSRLKVIYGSAEGFHAVDLDSAEVYDIYLPKHWGEMPTSVAYIGTGQIMGWGNKAIEIRSVETGHLDGVFMHKKAQRLKFLCERNDKVFFSSAKGASSCQIYFMTLNKPGMANW</sequence>
<comment type="similarity">
    <text evidence="1">Belongs to the protein kinase superfamily. STE Ser/Thr protein kinase family. STE20 subfamily.</text>
</comment>
<feature type="compositionally biased region" description="Polar residues" evidence="6">
    <location>
        <begin position="849"/>
        <end position="860"/>
    </location>
</feature>
<evidence type="ECO:0000256" key="1">
    <source>
        <dbReference type="ARBA" id="ARBA00008874"/>
    </source>
</evidence>
<keyword evidence="4" id="KW-0808">Transferase</keyword>
<feature type="compositionally biased region" description="Polar residues" evidence="6">
    <location>
        <begin position="409"/>
        <end position="429"/>
    </location>
</feature>
<evidence type="ECO:0000313" key="10">
    <source>
        <dbReference type="Proteomes" id="UP000091820"/>
    </source>
</evidence>
<dbReference type="GO" id="GO:0005524">
    <property type="term" value="F:ATP binding"/>
    <property type="evidence" value="ECO:0007669"/>
    <property type="project" value="InterPro"/>
</dbReference>
<feature type="compositionally biased region" description="Polar residues" evidence="6">
    <location>
        <begin position="1056"/>
        <end position="1071"/>
    </location>
</feature>
<feature type="compositionally biased region" description="Low complexity" evidence="6">
    <location>
        <begin position="350"/>
        <end position="364"/>
    </location>
</feature>
<dbReference type="SUPFAM" id="SSF56112">
    <property type="entry name" value="Protein kinase-like (PK-like)"/>
    <property type="match status" value="1"/>
</dbReference>
<feature type="domain" description="Protein kinase" evidence="7">
    <location>
        <begin position="1"/>
        <end position="252"/>
    </location>
</feature>
<feature type="compositionally biased region" description="Low complexity" evidence="6">
    <location>
        <begin position="990"/>
        <end position="1007"/>
    </location>
</feature>
<dbReference type="VEuPathDB" id="VectorBase:GBRI016270"/>
<dbReference type="STRING" id="37001.A0A1A9WE71"/>
<feature type="region of interest" description="Disordered" evidence="6">
    <location>
        <begin position="1041"/>
        <end position="1071"/>
    </location>
</feature>
<dbReference type="Gene3D" id="3.30.200.20">
    <property type="entry name" value="Phosphorylase Kinase, domain 1"/>
    <property type="match status" value="1"/>
</dbReference>
<feature type="compositionally biased region" description="Low complexity" evidence="6">
    <location>
        <begin position="658"/>
        <end position="694"/>
    </location>
</feature>
<feature type="compositionally biased region" description="Polar residues" evidence="6">
    <location>
        <begin position="974"/>
        <end position="989"/>
    </location>
</feature>
<feature type="compositionally biased region" description="Low complexity" evidence="6">
    <location>
        <begin position="777"/>
        <end position="793"/>
    </location>
</feature>
<feature type="compositionally biased region" description="Low complexity" evidence="6">
    <location>
        <begin position="490"/>
        <end position="506"/>
    </location>
</feature>
<feature type="compositionally biased region" description="Low complexity" evidence="6">
    <location>
        <begin position="890"/>
        <end position="902"/>
    </location>
</feature>
<feature type="region of interest" description="Disordered" evidence="6">
    <location>
        <begin position="890"/>
        <end position="1007"/>
    </location>
</feature>
<feature type="region of interest" description="Disordered" evidence="6">
    <location>
        <begin position="639"/>
        <end position="747"/>
    </location>
</feature>
<dbReference type="FunFam" id="3.30.200.20:FF:000259">
    <property type="entry name" value="Mitogen-activated protein kinase kinase kinase kinase 4"/>
    <property type="match status" value="1"/>
</dbReference>
<feature type="compositionally biased region" description="Pro residues" evidence="6">
    <location>
        <begin position="395"/>
        <end position="408"/>
    </location>
</feature>
<keyword evidence="3" id="KW-0723">Serine/threonine-protein kinase</keyword>
<dbReference type="Pfam" id="PF00069">
    <property type="entry name" value="Pkinase"/>
    <property type="match status" value="1"/>
</dbReference>
<evidence type="ECO:0000256" key="4">
    <source>
        <dbReference type="ARBA" id="ARBA00022679"/>
    </source>
</evidence>
<feature type="compositionally biased region" description="Polar residues" evidence="6">
    <location>
        <begin position="718"/>
        <end position="731"/>
    </location>
</feature>
<proteinExistence type="inferred from homology"/>
<dbReference type="Gene3D" id="1.10.510.10">
    <property type="entry name" value="Transferase(Phosphotransferase) domain 1"/>
    <property type="match status" value="1"/>
</dbReference>
<dbReference type="FunFam" id="1.10.510.10:FF:000003">
    <property type="entry name" value="TRAF2 and NCK-interacting protein kinase isoform 4"/>
    <property type="match status" value="1"/>
</dbReference>
<evidence type="ECO:0000256" key="5">
    <source>
        <dbReference type="ARBA" id="ARBA00022777"/>
    </source>
</evidence>
<evidence type="ECO:0000259" key="8">
    <source>
        <dbReference type="PROSITE" id="PS50219"/>
    </source>
</evidence>